<sequence>MYTCSHLHFPLSRVNSNMFHHRENLLNCNHQLVRDFKILLV</sequence>
<organism evidence="1">
    <name type="scientific">Arundo donax</name>
    <name type="common">Giant reed</name>
    <name type="synonym">Donax arundinaceus</name>
    <dbReference type="NCBI Taxonomy" id="35708"/>
    <lineage>
        <taxon>Eukaryota</taxon>
        <taxon>Viridiplantae</taxon>
        <taxon>Streptophyta</taxon>
        <taxon>Embryophyta</taxon>
        <taxon>Tracheophyta</taxon>
        <taxon>Spermatophyta</taxon>
        <taxon>Magnoliopsida</taxon>
        <taxon>Liliopsida</taxon>
        <taxon>Poales</taxon>
        <taxon>Poaceae</taxon>
        <taxon>PACMAD clade</taxon>
        <taxon>Arundinoideae</taxon>
        <taxon>Arundineae</taxon>
        <taxon>Arundo</taxon>
    </lineage>
</organism>
<protein>
    <submittedName>
        <fullName evidence="1">Uncharacterized protein</fullName>
    </submittedName>
</protein>
<evidence type="ECO:0000313" key="1">
    <source>
        <dbReference type="EMBL" id="JAD70010.1"/>
    </source>
</evidence>
<proteinExistence type="predicted"/>
<accession>A0A0A9C9C1</accession>
<reference evidence="1" key="2">
    <citation type="journal article" date="2015" name="Data Brief">
        <title>Shoot transcriptome of the giant reed, Arundo donax.</title>
        <authorList>
            <person name="Barrero R.A."/>
            <person name="Guerrero F.D."/>
            <person name="Moolhuijzen P."/>
            <person name="Goolsby J.A."/>
            <person name="Tidwell J."/>
            <person name="Bellgard S.E."/>
            <person name="Bellgard M.I."/>
        </authorList>
    </citation>
    <scope>NUCLEOTIDE SEQUENCE</scope>
    <source>
        <tissue evidence="1">Shoot tissue taken approximately 20 cm above the soil surface</tissue>
    </source>
</reference>
<dbReference type="AlphaFoldDB" id="A0A0A9C9C1"/>
<dbReference type="EMBL" id="GBRH01227885">
    <property type="protein sequence ID" value="JAD70010.1"/>
    <property type="molecule type" value="Transcribed_RNA"/>
</dbReference>
<reference evidence="1" key="1">
    <citation type="submission" date="2014-09" db="EMBL/GenBank/DDBJ databases">
        <authorList>
            <person name="Magalhaes I.L.F."/>
            <person name="Oliveira U."/>
            <person name="Santos F.R."/>
            <person name="Vidigal T.H.D.A."/>
            <person name="Brescovit A.D."/>
            <person name="Santos A.J."/>
        </authorList>
    </citation>
    <scope>NUCLEOTIDE SEQUENCE</scope>
    <source>
        <tissue evidence="1">Shoot tissue taken approximately 20 cm above the soil surface</tissue>
    </source>
</reference>
<name>A0A0A9C9C1_ARUDO</name>